<feature type="domain" description="EamA" evidence="7">
    <location>
        <begin position="13"/>
        <end position="153"/>
    </location>
</feature>
<dbReference type="InterPro" id="IPR037185">
    <property type="entry name" value="EmrE-like"/>
</dbReference>
<keyword evidence="9" id="KW-1185">Reference proteome</keyword>
<feature type="transmembrane region" description="Helical" evidence="6">
    <location>
        <begin position="315"/>
        <end position="336"/>
    </location>
</feature>
<dbReference type="SUPFAM" id="SSF103481">
    <property type="entry name" value="Multidrug resistance efflux transporter EmrE"/>
    <property type="match status" value="2"/>
</dbReference>
<protein>
    <recommendedName>
        <fullName evidence="6">WAT1-related protein</fullName>
    </recommendedName>
</protein>
<dbReference type="OrthoDB" id="1728340at2759"/>
<reference evidence="8" key="1">
    <citation type="submission" date="2020-06" db="EMBL/GenBank/DDBJ databases">
        <title>WGS assembly of Ceratodon purpureus strain R40.</title>
        <authorList>
            <person name="Carey S.B."/>
            <person name="Jenkins J."/>
            <person name="Shu S."/>
            <person name="Lovell J.T."/>
            <person name="Sreedasyam A."/>
            <person name="Maumus F."/>
            <person name="Tiley G.P."/>
            <person name="Fernandez-Pozo N."/>
            <person name="Barry K."/>
            <person name="Chen C."/>
            <person name="Wang M."/>
            <person name="Lipzen A."/>
            <person name="Daum C."/>
            <person name="Saski C.A."/>
            <person name="Payton A.C."/>
            <person name="Mcbreen J.C."/>
            <person name="Conrad R.E."/>
            <person name="Kollar L.M."/>
            <person name="Olsson S."/>
            <person name="Huttunen S."/>
            <person name="Landis J.B."/>
            <person name="Wickett N.J."/>
            <person name="Johnson M.G."/>
            <person name="Rensing S.A."/>
            <person name="Grimwood J."/>
            <person name="Schmutz J."/>
            <person name="Mcdaniel S.F."/>
        </authorList>
    </citation>
    <scope>NUCLEOTIDE SEQUENCE</scope>
    <source>
        <strain evidence="8">R40</strain>
    </source>
</reference>
<feature type="transmembrane region" description="Helical" evidence="6">
    <location>
        <begin position="103"/>
        <end position="125"/>
    </location>
</feature>
<feature type="transmembrane region" description="Helical" evidence="6">
    <location>
        <begin position="264"/>
        <end position="282"/>
    </location>
</feature>
<evidence type="ECO:0000256" key="5">
    <source>
        <dbReference type="ARBA" id="ARBA00023136"/>
    </source>
</evidence>
<gene>
    <name evidence="8" type="ORF">KC19_1G274900</name>
</gene>
<feature type="domain" description="EamA" evidence="7">
    <location>
        <begin position="194"/>
        <end position="333"/>
    </location>
</feature>
<proteinExistence type="inferred from homology"/>
<organism evidence="8 9">
    <name type="scientific">Ceratodon purpureus</name>
    <name type="common">Fire moss</name>
    <name type="synonym">Dicranum purpureum</name>
    <dbReference type="NCBI Taxonomy" id="3225"/>
    <lineage>
        <taxon>Eukaryota</taxon>
        <taxon>Viridiplantae</taxon>
        <taxon>Streptophyta</taxon>
        <taxon>Embryophyta</taxon>
        <taxon>Bryophyta</taxon>
        <taxon>Bryophytina</taxon>
        <taxon>Bryopsida</taxon>
        <taxon>Dicranidae</taxon>
        <taxon>Pseudoditrichales</taxon>
        <taxon>Ditrichaceae</taxon>
        <taxon>Ceratodon</taxon>
    </lineage>
</organism>
<comment type="caution">
    <text evidence="8">The sequence shown here is derived from an EMBL/GenBank/DDBJ whole genome shotgun (WGS) entry which is preliminary data.</text>
</comment>
<evidence type="ECO:0000256" key="6">
    <source>
        <dbReference type="RuleBase" id="RU363077"/>
    </source>
</evidence>
<feature type="transmembrane region" description="Helical" evidence="6">
    <location>
        <begin position="289"/>
        <end position="309"/>
    </location>
</feature>
<feature type="transmembrane region" description="Helical" evidence="6">
    <location>
        <begin position="12"/>
        <end position="29"/>
    </location>
</feature>
<feature type="transmembrane region" description="Helical" evidence="6">
    <location>
        <begin position="224"/>
        <end position="244"/>
    </location>
</feature>
<evidence type="ECO:0000256" key="2">
    <source>
        <dbReference type="ARBA" id="ARBA00007635"/>
    </source>
</evidence>
<comment type="subcellular location">
    <subcellularLocation>
        <location evidence="1 6">Membrane</location>
        <topology evidence="1 6">Multi-pass membrane protein</topology>
    </subcellularLocation>
</comment>
<evidence type="ECO:0000256" key="1">
    <source>
        <dbReference type="ARBA" id="ARBA00004141"/>
    </source>
</evidence>
<name>A0A8T0JCU0_CERPU</name>
<feature type="transmembrane region" description="Helical" evidence="6">
    <location>
        <begin position="192"/>
        <end position="212"/>
    </location>
</feature>
<evidence type="ECO:0000313" key="9">
    <source>
        <dbReference type="Proteomes" id="UP000822688"/>
    </source>
</evidence>
<keyword evidence="3 6" id="KW-0812">Transmembrane</keyword>
<feature type="transmembrane region" description="Helical" evidence="6">
    <location>
        <begin position="137"/>
        <end position="155"/>
    </location>
</feature>
<dbReference type="GO" id="GO:0022857">
    <property type="term" value="F:transmembrane transporter activity"/>
    <property type="evidence" value="ECO:0007669"/>
    <property type="project" value="InterPro"/>
</dbReference>
<evidence type="ECO:0000313" key="8">
    <source>
        <dbReference type="EMBL" id="KAG0592709.1"/>
    </source>
</evidence>
<accession>A0A8T0JCU0</accession>
<dbReference type="AlphaFoldDB" id="A0A8T0JCU0"/>
<dbReference type="Proteomes" id="UP000822688">
    <property type="component" value="Chromosome 1"/>
</dbReference>
<keyword evidence="5 6" id="KW-0472">Membrane</keyword>
<feature type="transmembrane region" description="Helical" evidence="6">
    <location>
        <begin position="74"/>
        <end position="97"/>
    </location>
</feature>
<comment type="similarity">
    <text evidence="2 6">Belongs to the drug/metabolite transporter (DMT) superfamily. Plant drug/metabolite exporter (P-DME) (TC 2.A.7.4) family.</text>
</comment>
<dbReference type="GO" id="GO:0016020">
    <property type="term" value="C:membrane"/>
    <property type="evidence" value="ECO:0007669"/>
    <property type="project" value="UniProtKB-SubCell"/>
</dbReference>
<feature type="transmembrane region" description="Helical" evidence="6">
    <location>
        <begin position="41"/>
        <end position="62"/>
    </location>
</feature>
<dbReference type="EMBL" id="CM026421">
    <property type="protein sequence ID" value="KAG0592709.1"/>
    <property type="molecule type" value="Genomic_DNA"/>
</dbReference>
<evidence type="ECO:0000259" key="7">
    <source>
        <dbReference type="Pfam" id="PF00892"/>
    </source>
</evidence>
<keyword evidence="4 6" id="KW-1133">Transmembrane helix</keyword>
<sequence length="372" mass="40255">MGLERWLDRAKVHVAMILAGAGYGGYFVLTKASLSGGVDPFVFSTYRDGIGCIVLFLYAFYFERQQWRKMSLEVAGLIVAMAIVGVYLQQALFLFGLQYTNVVFASLVMNCIPVWAFLIAAIFGIEEVAFNRRDGQAKVLGILLCVSGATILTLYKGPAIFGDPTPVSPLPGTTVSLGDFLSVLQGWEIDQWRLGALCLVADSFFCGAFVNLQVPALKRFPAAFTLMSAAALIGGIMFATTAFFRVKLEPSEWILSPGPDLIAVIYAGIVASGSCLFLQCWSNQKSGPVFVAAYSPMQPIFSTFFGVLFLGDPLFLGSVLGATSILSGLFLVIWGIQENLRLKTLLLQIPTHGTYSVDAMKPTSVLVEPLLS</sequence>
<evidence type="ECO:0000256" key="4">
    <source>
        <dbReference type="ARBA" id="ARBA00022989"/>
    </source>
</evidence>
<dbReference type="PANTHER" id="PTHR31218">
    <property type="entry name" value="WAT1-RELATED PROTEIN"/>
    <property type="match status" value="1"/>
</dbReference>
<dbReference type="InterPro" id="IPR000620">
    <property type="entry name" value="EamA_dom"/>
</dbReference>
<dbReference type="Pfam" id="PF00892">
    <property type="entry name" value="EamA"/>
    <property type="match status" value="2"/>
</dbReference>
<evidence type="ECO:0000256" key="3">
    <source>
        <dbReference type="ARBA" id="ARBA00022692"/>
    </source>
</evidence>
<dbReference type="InterPro" id="IPR030184">
    <property type="entry name" value="WAT1-related"/>
</dbReference>